<comment type="similarity">
    <text evidence="2 8">Belongs to the RecO family.</text>
</comment>
<evidence type="ECO:0000256" key="7">
    <source>
        <dbReference type="ARBA" id="ARBA00033409"/>
    </source>
</evidence>
<comment type="function">
    <text evidence="1 8">Involved in DNA repair and RecF pathway recombination.</text>
</comment>
<dbReference type="EMBL" id="MIQH01001171">
    <property type="protein sequence ID" value="OIR23747.1"/>
    <property type="molecule type" value="Genomic_DNA"/>
</dbReference>
<proteinExistence type="inferred from homology"/>
<evidence type="ECO:0000313" key="15">
    <source>
        <dbReference type="Proteomes" id="UP000643672"/>
    </source>
</evidence>
<dbReference type="RefSeq" id="WP_071565313.1">
    <property type="nucleotide sequence ID" value="NZ_CAESAQ020000076.1"/>
</dbReference>
<evidence type="ECO:0000256" key="1">
    <source>
        <dbReference type="ARBA" id="ARBA00003065"/>
    </source>
</evidence>
<dbReference type="InterPro" id="IPR003717">
    <property type="entry name" value="RecO"/>
</dbReference>
<accession>A0A1J5TS58</accession>
<dbReference type="SUPFAM" id="SSF50249">
    <property type="entry name" value="Nucleic acid-binding proteins"/>
    <property type="match status" value="1"/>
</dbReference>
<gene>
    <name evidence="8" type="primary">recO</name>
    <name evidence="12" type="ORF">BGC33_13930</name>
    <name evidence="10" type="ORF">MS2017_0939</name>
    <name evidence="11" type="ORF">THERMOS_1743</name>
</gene>
<evidence type="ECO:0000256" key="5">
    <source>
        <dbReference type="ARBA" id="ARBA00023172"/>
    </source>
</evidence>
<dbReference type="GO" id="GO:0043590">
    <property type="term" value="C:bacterial nucleoid"/>
    <property type="evidence" value="ECO:0007669"/>
    <property type="project" value="TreeGrafter"/>
</dbReference>
<reference evidence="10 14" key="3">
    <citation type="submission" date="2017-11" db="EMBL/GenBank/DDBJ databases">
        <title>Genome sequence of the bacterial symbiont EPR9N from a vent mussel Bathymodiolus thermophilus.</title>
        <authorList>
            <person name="Won Y.-J."/>
        </authorList>
    </citation>
    <scope>NUCLEOTIDE SEQUENCE [LARGE SCALE GENOMIC DNA]</scope>
    <source>
        <strain evidence="10 14">EPR9N</strain>
    </source>
</reference>
<dbReference type="Proteomes" id="UP000182798">
    <property type="component" value="Unassembled WGS sequence"/>
</dbReference>
<dbReference type="Pfam" id="PF11967">
    <property type="entry name" value="RecO_N"/>
    <property type="match status" value="1"/>
</dbReference>
<dbReference type="Gene3D" id="1.20.1440.120">
    <property type="entry name" value="Recombination protein O, C-terminal domain"/>
    <property type="match status" value="1"/>
</dbReference>
<dbReference type="OrthoDB" id="9804792at2"/>
<dbReference type="Proteomes" id="UP000278334">
    <property type="component" value="Chromosome"/>
</dbReference>
<dbReference type="GO" id="GO:0006302">
    <property type="term" value="P:double-strand break repair"/>
    <property type="evidence" value="ECO:0007669"/>
    <property type="project" value="TreeGrafter"/>
</dbReference>
<evidence type="ECO:0000256" key="3">
    <source>
        <dbReference type="ARBA" id="ARBA00021310"/>
    </source>
</evidence>
<dbReference type="SUPFAM" id="SSF57863">
    <property type="entry name" value="ArfGap/RecO-like zinc finger"/>
    <property type="match status" value="1"/>
</dbReference>
<evidence type="ECO:0000313" key="12">
    <source>
        <dbReference type="EMBL" id="OIR23747.1"/>
    </source>
</evidence>
<dbReference type="EMBL" id="CP024634">
    <property type="protein sequence ID" value="AYQ56658.1"/>
    <property type="molecule type" value="Genomic_DNA"/>
</dbReference>
<reference evidence="12" key="2">
    <citation type="journal article" date="2017" name="Stand. Genomic Sci.">
        <title>Genome sequence of the sulfur-oxidizing Bathymodiolus thermophilus gill endosymbiont.</title>
        <authorList>
            <person name="Ponnudurai R."/>
            <person name="Sayavedra L."/>
            <person name="Kleiner M."/>
            <person name="Heiden S.E."/>
            <person name="Thurmer A."/>
            <person name="Felbeck H."/>
            <person name="Schluter R."/>
            <person name="Sievert S.M."/>
            <person name="Daniel R."/>
            <person name="Schweder T."/>
            <person name="Markert S."/>
        </authorList>
    </citation>
    <scope>NUCLEOTIDE SEQUENCE</scope>
    <source>
        <strain evidence="12">BAT/CrabSpa'14</strain>
    </source>
</reference>
<dbReference type="Proteomes" id="UP000643672">
    <property type="component" value="Unassembled WGS sequence"/>
</dbReference>
<dbReference type="PANTHER" id="PTHR33991">
    <property type="entry name" value="DNA REPAIR PROTEIN RECO"/>
    <property type="match status" value="1"/>
</dbReference>
<dbReference type="AlphaFoldDB" id="A0A1J5TS58"/>
<evidence type="ECO:0000313" key="11">
    <source>
        <dbReference type="EMBL" id="CAB5503172.1"/>
    </source>
</evidence>
<reference evidence="11 15" key="4">
    <citation type="submission" date="2020-05" db="EMBL/GenBank/DDBJ databases">
        <authorList>
            <person name="Petersen J."/>
            <person name="Sayavedra L."/>
        </authorList>
    </citation>
    <scope>NUCLEOTIDE SEQUENCE [LARGE SCALE GENOMIC DNA]</scope>
    <source>
        <strain evidence="11">B thermophilus SOXS</strain>
    </source>
</reference>
<dbReference type="PANTHER" id="PTHR33991:SF1">
    <property type="entry name" value="DNA REPAIR PROTEIN RECO"/>
    <property type="match status" value="1"/>
</dbReference>
<evidence type="ECO:0000259" key="9">
    <source>
        <dbReference type="Pfam" id="PF11967"/>
    </source>
</evidence>
<dbReference type="InterPro" id="IPR042242">
    <property type="entry name" value="RecO_C"/>
</dbReference>
<dbReference type="KEGG" id="bthg:MS2017_0939"/>
<evidence type="ECO:0000256" key="4">
    <source>
        <dbReference type="ARBA" id="ARBA00022763"/>
    </source>
</evidence>
<dbReference type="GO" id="GO:0006310">
    <property type="term" value="P:DNA recombination"/>
    <property type="evidence" value="ECO:0007669"/>
    <property type="project" value="UniProtKB-UniRule"/>
</dbReference>
<dbReference type="EMBL" id="CAESAQ020000076">
    <property type="protein sequence ID" value="CAB5503172.1"/>
    <property type="molecule type" value="Genomic_DNA"/>
</dbReference>
<evidence type="ECO:0000256" key="6">
    <source>
        <dbReference type="ARBA" id="ARBA00023204"/>
    </source>
</evidence>
<dbReference type="Pfam" id="PF02565">
    <property type="entry name" value="RecO_C"/>
    <property type="match status" value="1"/>
</dbReference>
<evidence type="ECO:0000313" key="13">
    <source>
        <dbReference type="Proteomes" id="UP000182798"/>
    </source>
</evidence>
<evidence type="ECO:0000313" key="14">
    <source>
        <dbReference type="Proteomes" id="UP000278334"/>
    </source>
</evidence>
<sequence length="232" mass="26703">MAKIDLTPAFLIHRRAFKDTSLLLDFFTQEYGKIRLVGRGSRKSKAPIQMFQHIKISFSGKGDLKSLSDVEVDDQPRSLQGEALILGMYANELIARLLQDQDPYFELFEIYRQFVSQLPELDKQASYWALRLFENSLLSELGYGLDFEHDVNSDEIDTSIECKYEYQSQVGFMKRSMGKISGNTIQLMLAEDVLNAPSVEQLKVCRDLNRARLHPLLGNKPLQSRLLFWSKN</sequence>
<dbReference type="Gene3D" id="2.40.50.140">
    <property type="entry name" value="Nucleic acid-binding proteins"/>
    <property type="match status" value="1"/>
</dbReference>
<keyword evidence="5 8" id="KW-0233">DNA recombination</keyword>
<keyword evidence="15" id="KW-1185">Reference proteome</keyword>
<reference evidence="13" key="1">
    <citation type="submission" date="2016-09" db="EMBL/GenBank/DDBJ databases">
        <title>Genome Sequence of Bathymodiolus thermophilus sulfur-oxidizing gill endosymbiont.</title>
        <authorList>
            <person name="Ponnudurai R."/>
            <person name="Kleiner M."/>
            <person name="Sayavedra L."/>
            <person name="Thuermer A."/>
            <person name="Felbeck H."/>
            <person name="Schlueter R."/>
            <person name="Schweder T."/>
            <person name="Markert S."/>
        </authorList>
    </citation>
    <scope>NUCLEOTIDE SEQUENCE [LARGE SCALE GENOMIC DNA]</scope>
    <source>
        <strain evidence="13">BAT/CrabSpa'14</strain>
    </source>
</reference>
<organism evidence="12 13">
    <name type="scientific">Bathymodiolus thermophilus thioautotrophic gill symbiont</name>
    <dbReference type="NCBI Taxonomy" id="2360"/>
    <lineage>
        <taxon>Bacteria</taxon>
        <taxon>Pseudomonadati</taxon>
        <taxon>Pseudomonadota</taxon>
        <taxon>Gammaproteobacteria</taxon>
        <taxon>sulfur-oxidizing symbionts</taxon>
    </lineage>
</organism>
<evidence type="ECO:0000256" key="8">
    <source>
        <dbReference type="HAMAP-Rule" id="MF_00201"/>
    </source>
</evidence>
<name>A0A1J5TS58_9GAMM</name>
<dbReference type="InterPro" id="IPR022572">
    <property type="entry name" value="DNA_rep/recomb_RecO_N"/>
</dbReference>
<keyword evidence="4 8" id="KW-0227">DNA damage</keyword>
<protein>
    <recommendedName>
        <fullName evidence="3 8">DNA repair protein RecO</fullName>
    </recommendedName>
    <alternativeName>
        <fullName evidence="7 8">Recombination protein O</fullName>
    </alternativeName>
</protein>
<keyword evidence="6 8" id="KW-0234">DNA repair</keyword>
<dbReference type="InterPro" id="IPR012340">
    <property type="entry name" value="NA-bd_OB-fold"/>
</dbReference>
<evidence type="ECO:0000256" key="2">
    <source>
        <dbReference type="ARBA" id="ARBA00007452"/>
    </source>
</evidence>
<dbReference type="HAMAP" id="MF_00201">
    <property type="entry name" value="RecO"/>
    <property type="match status" value="1"/>
</dbReference>
<feature type="domain" description="DNA replication/recombination mediator RecO N-terminal" evidence="9">
    <location>
        <begin position="7"/>
        <end position="72"/>
    </location>
</feature>
<evidence type="ECO:0000313" key="10">
    <source>
        <dbReference type="EMBL" id="AYQ56658.1"/>
    </source>
</evidence>
<dbReference type="InterPro" id="IPR037278">
    <property type="entry name" value="ARFGAP/RecO"/>
</dbReference>
<dbReference type="NCBIfam" id="TIGR00613">
    <property type="entry name" value="reco"/>
    <property type="match status" value="1"/>
</dbReference>